<accession>A0A5R8KCG0</accession>
<dbReference type="InterPro" id="IPR011051">
    <property type="entry name" value="RmlC_Cupin_sf"/>
</dbReference>
<proteinExistence type="predicted"/>
<dbReference type="SUPFAM" id="SSF51182">
    <property type="entry name" value="RmlC-like cupins"/>
    <property type="match status" value="1"/>
</dbReference>
<name>A0A5R8KCG0_9BACT</name>
<organism evidence="2 3">
    <name type="scientific">Phragmitibacter flavus</name>
    <dbReference type="NCBI Taxonomy" id="2576071"/>
    <lineage>
        <taxon>Bacteria</taxon>
        <taxon>Pseudomonadati</taxon>
        <taxon>Verrucomicrobiota</taxon>
        <taxon>Verrucomicrobiia</taxon>
        <taxon>Verrucomicrobiales</taxon>
        <taxon>Verrucomicrobiaceae</taxon>
        <taxon>Phragmitibacter</taxon>
    </lineage>
</organism>
<feature type="domain" description="ChrR-like cupin" evidence="1">
    <location>
        <begin position="24"/>
        <end position="111"/>
    </location>
</feature>
<keyword evidence="3" id="KW-1185">Reference proteome</keyword>
<evidence type="ECO:0000259" key="1">
    <source>
        <dbReference type="Pfam" id="PF12973"/>
    </source>
</evidence>
<comment type="caution">
    <text evidence="2">The sequence shown here is derived from an EMBL/GenBank/DDBJ whole genome shotgun (WGS) entry which is preliminary data.</text>
</comment>
<dbReference type="EMBL" id="VAUV01000010">
    <property type="protein sequence ID" value="TLD69990.1"/>
    <property type="molecule type" value="Genomic_DNA"/>
</dbReference>
<dbReference type="Pfam" id="PF12973">
    <property type="entry name" value="Cupin_7"/>
    <property type="match status" value="1"/>
</dbReference>
<evidence type="ECO:0000313" key="2">
    <source>
        <dbReference type="EMBL" id="TLD69990.1"/>
    </source>
</evidence>
<dbReference type="Gene3D" id="2.60.120.10">
    <property type="entry name" value="Jelly Rolls"/>
    <property type="match status" value="1"/>
</dbReference>
<evidence type="ECO:0000313" key="3">
    <source>
        <dbReference type="Proteomes" id="UP000306196"/>
    </source>
</evidence>
<dbReference type="Proteomes" id="UP000306196">
    <property type="component" value="Unassembled WGS sequence"/>
</dbReference>
<dbReference type="RefSeq" id="WP_138087046.1">
    <property type="nucleotide sequence ID" value="NZ_VAUV01000010.1"/>
</dbReference>
<protein>
    <submittedName>
        <fullName evidence="2">Transcription negative regulator ChrR</fullName>
    </submittedName>
</protein>
<dbReference type="InterPro" id="IPR025979">
    <property type="entry name" value="ChrR-like_cupin_dom"/>
</dbReference>
<reference evidence="2 3" key="1">
    <citation type="submission" date="2019-05" db="EMBL/GenBank/DDBJ databases">
        <title>Verrucobacter flavum gen. nov., sp. nov. a new member of the family Verrucomicrobiaceae.</title>
        <authorList>
            <person name="Szuroczki S."/>
            <person name="Abbaszade G."/>
            <person name="Szabo A."/>
            <person name="Felfoldi T."/>
            <person name="Schumann P."/>
            <person name="Boka K."/>
            <person name="Keki Z."/>
            <person name="Toumi M."/>
            <person name="Toth E."/>
        </authorList>
    </citation>
    <scope>NUCLEOTIDE SEQUENCE [LARGE SCALE GENOMIC DNA]</scope>
    <source>
        <strain evidence="2 3">MG-N-17</strain>
    </source>
</reference>
<gene>
    <name evidence="2" type="ORF">FEM03_14765</name>
</gene>
<dbReference type="OrthoDB" id="2988517at2"/>
<sequence>MIDDQNLQTVQILRDLVHVDQWQNTLPWQPFQEGVEIHRLYGDGQNGPCAALLKFRPGGKVPRHEHTGFEHIFILSGTQTDDQAKSEAGTLIINPPGTSHAIISESGCIVLAIYERPVKFI</sequence>
<dbReference type="InterPro" id="IPR014710">
    <property type="entry name" value="RmlC-like_jellyroll"/>
</dbReference>
<dbReference type="AlphaFoldDB" id="A0A5R8KCG0"/>